<name>A0A8K0TK79_9PEZI</name>
<dbReference type="Proteomes" id="UP000813385">
    <property type="component" value="Unassembled WGS sequence"/>
</dbReference>
<protein>
    <submittedName>
        <fullName evidence="2">Uncharacterized protein</fullName>
    </submittedName>
</protein>
<accession>A0A8K0TK79</accession>
<comment type="caution">
    <text evidence="2">The sequence shown here is derived from an EMBL/GenBank/DDBJ whole genome shotgun (WGS) entry which is preliminary data.</text>
</comment>
<evidence type="ECO:0000313" key="3">
    <source>
        <dbReference type="Proteomes" id="UP000813385"/>
    </source>
</evidence>
<evidence type="ECO:0000313" key="2">
    <source>
        <dbReference type="EMBL" id="KAH7363639.1"/>
    </source>
</evidence>
<evidence type="ECO:0000256" key="1">
    <source>
        <dbReference type="SAM" id="MobiDB-lite"/>
    </source>
</evidence>
<feature type="compositionally biased region" description="Basic and acidic residues" evidence="1">
    <location>
        <begin position="56"/>
        <end position="74"/>
    </location>
</feature>
<feature type="region of interest" description="Disordered" evidence="1">
    <location>
        <begin position="1"/>
        <end position="74"/>
    </location>
</feature>
<organism evidence="2 3">
    <name type="scientific">Plectosphaerella cucumerina</name>
    <dbReference type="NCBI Taxonomy" id="40658"/>
    <lineage>
        <taxon>Eukaryota</taxon>
        <taxon>Fungi</taxon>
        <taxon>Dikarya</taxon>
        <taxon>Ascomycota</taxon>
        <taxon>Pezizomycotina</taxon>
        <taxon>Sordariomycetes</taxon>
        <taxon>Hypocreomycetidae</taxon>
        <taxon>Glomerellales</taxon>
        <taxon>Plectosphaerellaceae</taxon>
        <taxon>Plectosphaerella</taxon>
    </lineage>
</organism>
<keyword evidence="3" id="KW-1185">Reference proteome</keyword>
<reference evidence="2" key="1">
    <citation type="journal article" date="2021" name="Nat. Commun.">
        <title>Genetic determinants of endophytism in the Arabidopsis root mycobiome.</title>
        <authorList>
            <person name="Mesny F."/>
            <person name="Miyauchi S."/>
            <person name="Thiergart T."/>
            <person name="Pickel B."/>
            <person name="Atanasova L."/>
            <person name="Karlsson M."/>
            <person name="Huettel B."/>
            <person name="Barry K.W."/>
            <person name="Haridas S."/>
            <person name="Chen C."/>
            <person name="Bauer D."/>
            <person name="Andreopoulos W."/>
            <person name="Pangilinan J."/>
            <person name="LaButti K."/>
            <person name="Riley R."/>
            <person name="Lipzen A."/>
            <person name="Clum A."/>
            <person name="Drula E."/>
            <person name="Henrissat B."/>
            <person name="Kohler A."/>
            <person name="Grigoriev I.V."/>
            <person name="Martin F.M."/>
            <person name="Hacquard S."/>
        </authorList>
    </citation>
    <scope>NUCLEOTIDE SEQUENCE</scope>
    <source>
        <strain evidence="2">MPI-CAGE-AT-0016</strain>
    </source>
</reference>
<dbReference type="OrthoDB" id="5430573at2759"/>
<feature type="compositionally biased region" description="Low complexity" evidence="1">
    <location>
        <begin position="35"/>
        <end position="54"/>
    </location>
</feature>
<dbReference type="AlphaFoldDB" id="A0A8K0TK79"/>
<proteinExistence type="predicted"/>
<gene>
    <name evidence="2" type="ORF">B0T11DRAFT_298873</name>
</gene>
<sequence length="256" mass="27805">MEQHINNPPGSPKVGEPGNANVGDPGSPKVGDPGTGVAAGPVTAGAAAPGSPTTHMDVDNPEKIGKETDGRGDIADVQIIKKEDPEESLFVAEPDGNADFDEDERPLYVRHTPKPNGLVETVGWGKARRGIFFIIATARKYEERTKNDEDPHKYTKRHIIGVWGVAWECPDGCAHDLDLINPDVGTGRWPATFVLVMWDIDGEQKKAWETRTTLRNRWTKKGADAAIYAAACEAEDRYIEATTGTRPATRISAPSR</sequence>
<dbReference type="EMBL" id="JAGPXD010000003">
    <property type="protein sequence ID" value="KAH7363639.1"/>
    <property type="molecule type" value="Genomic_DNA"/>
</dbReference>